<dbReference type="InterPro" id="IPR002328">
    <property type="entry name" value="ADH_Zn_CS"/>
</dbReference>
<comment type="similarity">
    <text evidence="4">Belongs to the zinc-containing alcohol dehydrogenase family.</text>
</comment>
<keyword evidence="2 4" id="KW-0862">Zinc</keyword>
<dbReference type="Gene3D" id="3.40.50.720">
    <property type="entry name" value="NAD(P)-binding Rossmann-like Domain"/>
    <property type="match status" value="1"/>
</dbReference>
<organism evidence="6 7">
    <name type="scientific">Vibrio harveyi</name>
    <name type="common">Beneckea harveyi</name>
    <dbReference type="NCBI Taxonomy" id="669"/>
    <lineage>
        <taxon>Bacteria</taxon>
        <taxon>Pseudomonadati</taxon>
        <taxon>Pseudomonadota</taxon>
        <taxon>Gammaproteobacteria</taxon>
        <taxon>Vibrionales</taxon>
        <taxon>Vibrionaceae</taxon>
        <taxon>Vibrio</taxon>
    </lineage>
</organism>
<dbReference type="Gene3D" id="3.90.180.10">
    <property type="entry name" value="Medium-chain alcohol dehydrogenases, catalytic domain"/>
    <property type="match status" value="1"/>
</dbReference>
<dbReference type="Proteomes" id="UP000067422">
    <property type="component" value="Chromosome 1"/>
</dbReference>
<dbReference type="Pfam" id="PF08240">
    <property type="entry name" value="ADH_N"/>
    <property type="match status" value="1"/>
</dbReference>
<evidence type="ECO:0000256" key="3">
    <source>
        <dbReference type="ARBA" id="ARBA00023002"/>
    </source>
</evidence>
<evidence type="ECO:0000313" key="6">
    <source>
        <dbReference type="EMBL" id="AMF96251.1"/>
    </source>
</evidence>
<dbReference type="EMBL" id="CP014038">
    <property type="protein sequence ID" value="AMF96251.1"/>
    <property type="molecule type" value="Genomic_DNA"/>
</dbReference>
<dbReference type="SUPFAM" id="SSF50129">
    <property type="entry name" value="GroES-like"/>
    <property type="match status" value="1"/>
</dbReference>
<evidence type="ECO:0000259" key="5">
    <source>
        <dbReference type="SMART" id="SM00829"/>
    </source>
</evidence>
<dbReference type="Pfam" id="PF00107">
    <property type="entry name" value="ADH_zinc_N"/>
    <property type="match status" value="1"/>
</dbReference>
<comment type="cofactor">
    <cofactor evidence="4">
        <name>Zn(2+)</name>
        <dbReference type="ChEBI" id="CHEBI:29105"/>
    </cofactor>
</comment>
<dbReference type="SUPFAM" id="SSF51735">
    <property type="entry name" value="NAD(P)-binding Rossmann-fold domains"/>
    <property type="match status" value="1"/>
</dbReference>
<evidence type="ECO:0000313" key="7">
    <source>
        <dbReference type="Proteomes" id="UP000067422"/>
    </source>
</evidence>
<dbReference type="SMART" id="SM00829">
    <property type="entry name" value="PKS_ER"/>
    <property type="match status" value="1"/>
</dbReference>
<dbReference type="PROSITE" id="PS00059">
    <property type="entry name" value="ADH_ZINC"/>
    <property type="match status" value="1"/>
</dbReference>
<dbReference type="InterPro" id="IPR011032">
    <property type="entry name" value="GroES-like_sf"/>
</dbReference>
<dbReference type="InterPro" id="IPR020843">
    <property type="entry name" value="ER"/>
</dbReference>
<feature type="domain" description="Enoyl reductase (ER)" evidence="5">
    <location>
        <begin position="9"/>
        <end position="348"/>
    </location>
</feature>
<evidence type="ECO:0000256" key="1">
    <source>
        <dbReference type="ARBA" id="ARBA00022723"/>
    </source>
</evidence>
<protein>
    <submittedName>
        <fullName evidence="6">Alcohol dehydrogenase</fullName>
    </submittedName>
</protein>
<gene>
    <name evidence="6" type="ORF">AL538_00185</name>
</gene>
<reference evidence="6" key="1">
    <citation type="submission" date="2018-01" db="EMBL/GenBank/DDBJ databases">
        <title>FDA dAtabase for Regulatory Grade micrObial Sequences (FDA-ARGOS): Supporting development and validation of Infectious Disease Dx tests.</title>
        <authorList>
            <person name="Hoffmann M."/>
            <person name="Allard M."/>
            <person name="Evans P."/>
            <person name="Brown E."/>
            <person name="Tallon L."/>
            <person name="Sadzewicz L."/>
            <person name="Sengamalay N."/>
            <person name="Ott S."/>
            <person name="Godinez A."/>
            <person name="Nagaraj S."/>
            <person name="Vyas G."/>
            <person name="Aluvathingal J."/>
            <person name="Nadendla S."/>
            <person name="Geyer C."/>
            <person name="Sichtig H."/>
        </authorList>
    </citation>
    <scope>NUCLEOTIDE SEQUENCE</scope>
    <source>
        <strain evidence="6">FDAARGOS_107</strain>
    </source>
</reference>
<keyword evidence="7" id="KW-1185">Reference proteome</keyword>
<keyword evidence="3" id="KW-0560">Oxidoreductase</keyword>
<dbReference type="CDD" id="cd08258">
    <property type="entry name" value="Zn_ADH4"/>
    <property type="match status" value="1"/>
</dbReference>
<dbReference type="InterPro" id="IPR036291">
    <property type="entry name" value="NAD(P)-bd_dom_sf"/>
</dbReference>
<accession>A0ABN4KT83</accession>
<keyword evidence="1 4" id="KW-0479">Metal-binding</keyword>
<evidence type="ECO:0000256" key="2">
    <source>
        <dbReference type="ARBA" id="ARBA00022833"/>
    </source>
</evidence>
<proteinExistence type="inferred from homology"/>
<dbReference type="InterPro" id="IPR013154">
    <property type="entry name" value="ADH-like_N"/>
</dbReference>
<dbReference type="InterPro" id="IPR050129">
    <property type="entry name" value="Zn_alcohol_dh"/>
</dbReference>
<dbReference type="RefSeq" id="WP_061064950.1">
    <property type="nucleotide sequence ID" value="NZ_CP014038.2"/>
</dbReference>
<sequence>MKAIVKTQNNPGKLELLDVPVPEIGPDDVLIKVEAAGICGSDLLFSTTVELPVPSTLGHEFAGVVQEVGENVKAWKPGDRVVSDNTGYACGECYACATSQYLECEHRIALGYGFDGGFAEFVKVPGQILRLNPKTLFKIPDNVSFEAASMLDPCANAYQALLQKSSFKSGDDVVIYGVGTIGLLCVQIAKVAGANNIIVMGMERNGIPESNLTLALELGATHAFVSTHENIVEKIENTLGKKPRIIIDCAGSPQVLKQALSCISNGGEIVKIGFDHTDLNIDFNIVVLKGVKIIGNMGYNYISWANSLSLMEKGAINTLKIISHRLKLSEYQTGFELMFNKKAKKVILNP</sequence>
<dbReference type="InterPro" id="IPR013149">
    <property type="entry name" value="ADH-like_C"/>
</dbReference>
<evidence type="ECO:0000256" key="4">
    <source>
        <dbReference type="RuleBase" id="RU361277"/>
    </source>
</evidence>
<dbReference type="PANTHER" id="PTHR43401:SF2">
    <property type="entry name" value="L-THREONINE 3-DEHYDROGENASE"/>
    <property type="match status" value="1"/>
</dbReference>
<dbReference type="PANTHER" id="PTHR43401">
    <property type="entry name" value="L-THREONINE 3-DEHYDROGENASE"/>
    <property type="match status" value="1"/>
</dbReference>
<name>A0ABN4KT83_VIBHA</name>